<dbReference type="SUPFAM" id="SSF53335">
    <property type="entry name" value="S-adenosyl-L-methionine-dependent methyltransferases"/>
    <property type="match status" value="1"/>
</dbReference>
<comment type="subcellular location">
    <subcellularLocation>
        <location evidence="6">Cytoplasm</location>
    </subcellularLocation>
</comment>
<dbReference type="GO" id="GO:0005829">
    <property type="term" value="C:cytosol"/>
    <property type="evidence" value="ECO:0007669"/>
    <property type="project" value="TreeGrafter"/>
</dbReference>
<comment type="similarity">
    <text evidence="6">Belongs to the methyltransferase superfamily. RNA methyltransferase RsmG family.</text>
</comment>
<feature type="binding site" evidence="6">
    <location>
        <position position="103"/>
    </location>
    <ligand>
        <name>S-adenosyl-L-methionine</name>
        <dbReference type="ChEBI" id="CHEBI:59789"/>
    </ligand>
</feature>
<dbReference type="EMBL" id="CP024160">
    <property type="protein sequence ID" value="ATP54406.1"/>
    <property type="molecule type" value="Genomic_DNA"/>
</dbReference>
<comment type="caution">
    <text evidence="6">Lacks conserved residue(s) required for the propagation of feature annotation.</text>
</comment>
<organism evidence="7 8">
    <name type="scientific">Collinsella aerofaciens</name>
    <dbReference type="NCBI Taxonomy" id="74426"/>
    <lineage>
        <taxon>Bacteria</taxon>
        <taxon>Bacillati</taxon>
        <taxon>Actinomycetota</taxon>
        <taxon>Coriobacteriia</taxon>
        <taxon>Coriobacteriales</taxon>
        <taxon>Coriobacteriaceae</taxon>
        <taxon>Collinsella</taxon>
    </lineage>
</organism>
<evidence type="ECO:0000313" key="8">
    <source>
        <dbReference type="Proteomes" id="UP000225608"/>
    </source>
</evidence>
<feature type="binding site" evidence="6">
    <location>
        <position position="170"/>
    </location>
    <ligand>
        <name>S-adenosyl-L-methionine</name>
        <dbReference type="ChEBI" id="CHEBI:59789"/>
    </ligand>
</feature>
<dbReference type="NCBIfam" id="TIGR00138">
    <property type="entry name" value="rsmG_gidB"/>
    <property type="match status" value="1"/>
</dbReference>
<dbReference type="EC" id="2.1.1.-" evidence="6"/>
<proteinExistence type="inferred from homology"/>
<dbReference type="HAMAP" id="MF_00074">
    <property type="entry name" value="16SrRNA_methyltr_G"/>
    <property type="match status" value="1"/>
</dbReference>
<sequence length="261" mass="28472">MSKVLDTLIFVRKELSLLVLTDQQADEMLSRLTSYCKEYSLSVTDVELRKCIQHLDLVLETNKTTNLTRILNIEDAAVLHILDSLVLLPYINKAPEGALLDMGTGAGFPGIPLTITTHRKATYIDSVGKKVDAVNSFVHALGLKHAHAVHDRLEEYARSHKKQFSVVTARALAPLPILVEYAAPFLKDGGLFVITKGNPSDEELASGMSAAKICGFTLLLNDAIDLPEGLGHREFIVLKKSHPASVSLPRANGMAKKNPLA</sequence>
<dbReference type="PANTHER" id="PTHR31760">
    <property type="entry name" value="S-ADENOSYL-L-METHIONINE-DEPENDENT METHYLTRANSFERASES SUPERFAMILY PROTEIN"/>
    <property type="match status" value="1"/>
</dbReference>
<dbReference type="Proteomes" id="UP000225608">
    <property type="component" value="Chromosome"/>
</dbReference>
<evidence type="ECO:0000256" key="6">
    <source>
        <dbReference type="HAMAP-Rule" id="MF_00074"/>
    </source>
</evidence>
<reference evidence="7 8" key="1">
    <citation type="submission" date="2017-10" db="EMBL/GenBank/DDBJ databases">
        <title>Complete genome sequence of Collinsella aerofaciens isolated from the gut of a healthy adult Indian.</title>
        <authorList>
            <person name="Bag S."/>
            <person name="Ghosh T.S."/>
            <person name="Das B."/>
        </authorList>
    </citation>
    <scope>NUCLEOTIDE SEQUENCE [LARGE SCALE GENOMIC DNA]</scope>
    <source>
        <strain evidence="8">indica</strain>
    </source>
</reference>
<name>A0A2D1TYM4_9ACTN</name>
<keyword evidence="1 6" id="KW-0963">Cytoplasm</keyword>
<keyword evidence="3 6" id="KW-0489">Methyltransferase</keyword>
<dbReference type="AlphaFoldDB" id="A0A2D1TYM4"/>
<dbReference type="KEGG" id="caer:CSV91_07590"/>
<feature type="binding site" evidence="6">
    <location>
        <position position="108"/>
    </location>
    <ligand>
        <name>S-adenosyl-L-methionine</name>
        <dbReference type="ChEBI" id="CHEBI:59789"/>
    </ligand>
</feature>
<feature type="binding site" evidence="6">
    <location>
        <begin position="153"/>
        <end position="154"/>
    </location>
    <ligand>
        <name>S-adenosyl-L-methionine</name>
        <dbReference type="ChEBI" id="CHEBI:59789"/>
    </ligand>
</feature>
<evidence type="ECO:0000256" key="1">
    <source>
        <dbReference type="ARBA" id="ARBA00022490"/>
    </source>
</evidence>
<accession>A0A2D1TYM4</accession>
<comment type="function">
    <text evidence="6">Specifically methylates the N7 position of a guanine in 16S rRNA.</text>
</comment>
<evidence type="ECO:0000313" key="7">
    <source>
        <dbReference type="EMBL" id="ATP54406.1"/>
    </source>
</evidence>
<evidence type="ECO:0000256" key="3">
    <source>
        <dbReference type="ARBA" id="ARBA00022603"/>
    </source>
</evidence>
<dbReference type="Pfam" id="PF02527">
    <property type="entry name" value="GidB"/>
    <property type="match status" value="1"/>
</dbReference>
<dbReference type="InterPro" id="IPR029063">
    <property type="entry name" value="SAM-dependent_MTases_sf"/>
</dbReference>
<evidence type="ECO:0000256" key="4">
    <source>
        <dbReference type="ARBA" id="ARBA00022679"/>
    </source>
</evidence>
<dbReference type="PIRSF" id="PIRSF003078">
    <property type="entry name" value="GidB"/>
    <property type="match status" value="1"/>
</dbReference>
<gene>
    <name evidence="6 7" type="primary">rsmG</name>
    <name evidence="7" type="ORF">CSV91_07590</name>
</gene>
<keyword evidence="5 6" id="KW-0949">S-adenosyl-L-methionine</keyword>
<evidence type="ECO:0000256" key="5">
    <source>
        <dbReference type="ARBA" id="ARBA00022691"/>
    </source>
</evidence>
<protein>
    <recommendedName>
        <fullName evidence="6">Ribosomal RNA small subunit methyltransferase G</fullName>
        <ecNumber evidence="6">2.1.1.-</ecNumber>
    </recommendedName>
    <alternativeName>
        <fullName evidence="6">16S rRNA 7-methylguanosine methyltransferase</fullName>
        <shortName evidence="6">16S rRNA m7G methyltransferase</shortName>
    </alternativeName>
</protein>
<keyword evidence="4 6" id="KW-0808">Transferase</keyword>
<keyword evidence="2 6" id="KW-0698">rRNA processing</keyword>
<dbReference type="PANTHER" id="PTHR31760:SF0">
    <property type="entry name" value="S-ADENOSYL-L-METHIONINE-DEPENDENT METHYLTRANSFERASES SUPERFAMILY PROTEIN"/>
    <property type="match status" value="1"/>
</dbReference>
<dbReference type="InterPro" id="IPR003682">
    <property type="entry name" value="rRNA_ssu_MeTfrase_G"/>
</dbReference>
<dbReference type="Gene3D" id="3.40.50.150">
    <property type="entry name" value="Vaccinia Virus protein VP39"/>
    <property type="match status" value="1"/>
</dbReference>
<evidence type="ECO:0000256" key="2">
    <source>
        <dbReference type="ARBA" id="ARBA00022552"/>
    </source>
</evidence>
<dbReference type="GO" id="GO:0070043">
    <property type="term" value="F:rRNA (guanine-N7-)-methyltransferase activity"/>
    <property type="evidence" value="ECO:0007669"/>
    <property type="project" value="UniProtKB-UniRule"/>
</dbReference>